<gene>
    <name evidence="3" type="primary">Dper\GL25742</name>
    <name evidence="3" type="ORF">Dper_GL25742</name>
</gene>
<dbReference type="PROSITE" id="PS50097">
    <property type="entry name" value="BTB"/>
    <property type="match status" value="1"/>
</dbReference>
<dbReference type="GO" id="GO:0008344">
    <property type="term" value="P:adult locomotory behavior"/>
    <property type="evidence" value="ECO:0007669"/>
    <property type="project" value="TreeGrafter"/>
</dbReference>
<dbReference type="SMR" id="B4GK56"/>
<dbReference type="SUPFAM" id="SSF54695">
    <property type="entry name" value="POZ domain"/>
    <property type="match status" value="1"/>
</dbReference>
<feature type="compositionally biased region" description="Basic and acidic residues" evidence="1">
    <location>
        <begin position="273"/>
        <end position="284"/>
    </location>
</feature>
<evidence type="ECO:0000313" key="4">
    <source>
        <dbReference type="Proteomes" id="UP000008744"/>
    </source>
</evidence>
<dbReference type="InterPro" id="IPR000210">
    <property type="entry name" value="BTB/POZ_dom"/>
</dbReference>
<dbReference type="Pfam" id="PF00651">
    <property type="entry name" value="BTB"/>
    <property type="match status" value="1"/>
</dbReference>
<feature type="compositionally biased region" description="Basic residues" evidence="1">
    <location>
        <begin position="237"/>
        <end position="249"/>
    </location>
</feature>
<dbReference type="PhylomeDB" id="B4GK56"/>
<feature type="compositionally biased region" description="Basic and acidic residues" evidence="1">
    <location>
        <begin position="325"/>
        <end position="355"/>
    </location>
</feature>
<sequence length="381" mass="42014">MSSQKNQGTTVENIDEIDSFVADMASLCMNEPYSDVEFLVEDQRLPGHRLVLATRSEYFRALLYGGLAESNQREVRLDVPLEAFKLILGYLYSGKMPLSTLDVDTIIDVLDLAHLYGLQAVETGVDKYLQQSLSVSNVCTILDVARRNNLNQRAEECLNFIDNNGSDIVKHDSFAQLSKESIEELLRRDKFAALEIDIFRAVCKWRDNHPSEDFNTVAALRAASESQLEEPREGRPLKRSSTHSTRTAKRKESSARTRGRSTTRQGDQQSTNPRERGATTDAGRKRGRGAAANAGTNGGTTRQQRAGPEATSTATGANRPSGGTHSRDGAQRSAQGDDRRRREEAGERDDARHDTGGGGSRRRREDDDGSDGGHTRGTTLT</sequence>
<dbReference type="GO" id="GO:0048512">
    <property type="term" value="P:circadian behavior"/>
    <property type="evidence" value="ECO:0007669"/>
    <property type="project" value="TreeGrafter"/>
</dbReference>
<dbReference type="Pfam" id="PF07707">
    <property type="entry name" value="BACK"/>
    <property type="match status" value="1"/>
</dbReference>
<feature type="compositionally biased region" description="Low complexity" evidence="1">
    <location>
        <begin position="289"/>
        <end position="307"/>
    </location>
</feature>
<organism evidence="4">
    <name type="scientific">Drosophila persimilis</name>
    <name type="common">Fruit fly</name>
    <dbReference type="NCBI Taxonomy" id="7234"/>
    <lineage>
        <taxon>Eukaryota</taxon>
        <taxon>Metazoa</taxon>
        <taxon>Ecdysozoa</taxon>
        <taxon>Arthropoda</taxon>
        <taxon>Hexapoda</taxon>
        <taxon>Insecta</taxon>
        <taxon>Pterygota</taxon>
        <taxon>Neoptera</taxon>
        <taxon>Endopterygota</taxon>
        <taxon>Diptera</taxon>
        <taxon>Brachycera</taxon>
        <taxon>Muscomorpha</taxon>
        <taxon>Ephydroidea</taxon>
        <taxon>Drosophilidae</taxon>
        <taxon>Drosophila</taxon>
        <taxon>Sophophora</taxon>
    </lineage>
</organism>
<proteinExistence type="predicted"/>
<dbReference type="GO" id="GO:0005737">
    <property type="term" value="C:cytoplasm"/>
    <property type="evidence" value="ECO:0007669"/>
    <property type="project" value="TreeGrafter"/>
</dbReference>
<dbReference type="PANTHER" id="PTHR46306">
    <property type="entry name" value="BTB/POZ DOMAIN-CONTAINING PROTEIN 9"/>
    <property type="match status" value="1"/>
</dbReference>
<feature type="region of interest" description="Disordered" evidence="1">
    <location>
        <begin position="224"/>
        <end position="381"/>
    </location>
</feature>
<feature type="compositionally biased region" description="Basic and acidic residues" evidence="1">
    <location>
        <begin position="363"/>
        <end position="374"/>
    </location>
</feature>
<keyword evidence="4" id="KW-1185">Reference proteome</keyword>
<dbReference type="AlphaFoldDB" id="B4GK56"/>
<evidence type="ECO:0000313" key="3">
    <source>
        <dbReference type="EMBL" id="EDW37022.1"/>
    </source>
</evidence>
<dbReference type="SMART" id="SM00875">
    <property type="entry name" value="BACK"/>
    <property type="match status" value="1"/>
</dbReference>
<dbReference type="SMART" id="SM00225">
    <property type="entry name" value="BTB"/>
    <property type="match status" value="1"/>
</dbReference>
<reference evidence="3 4" key="1">
    <citation type="journal article" date="2007" name="Nature">
        <title>Evolution of genes and genomes on the Drosophila phylogeny.</title>
        <authorList>
            <consortium name="Drosophila 12 Genomes Consortium"/>
            <person name="Clark A.G."/>
            <person name="Eisen M.B."/>
            <person name="Smith D.R."/>
            <person name="Bergman C.M."/>
            <person name="Oliver B."/>
            <person name="Markow T.A."/>
            <person name="Kaufman T.C."/>
            <person name="Kellis M."/>
            <person name="Gelbart W."/>
            <person name="Iyer V.N."/>
            <person name="Pollard D.A."/>
            <person name="Sackton T.B."/>
            <person name="Larracuente A.M."/>
            <person name="Singh N.D."/>
            <person name="Abad J.P."/>
            <person name="Abt D.N."/>
            <person name="Adryan B."/>
            <person name="Aguade M."/>
            <person name="Akashi H."/>
            <person name="Anderson W.W."/>
            <person name="Aquadro C.F."/>
            <person name="Ardell D.H."/>
            <person name="Arguello R."/>
            <person name="Artieri C.G."/>
            <person name="Barbash D.A."/>
            <person name="Barker D."/>
            <person name="Barsanti P."/>
            <person name="Batterham P."/>
            <person name="Batzoglou S."/>
            <person name="Begun D."/>
            <person name="Bhutkar A."/>
            <person name="Blanco E."/>
            <person name="Bosak S.A."/>
            <person name="Bradley R.K."/>
            <person name="Brand A.D."/>
            <person name="Brent M.R."/>
            <person name="Brooks A.N."/>
            <person name="Brown R.H."/>
            <person name="Butlin R.K."/>
            <person name="Caggese C."/>
            <person name="Calvi B.R."/>
            <person name="Bernardo de Carvalho A."/>
            <person name="Caspi A."/>
            <person name="Castrezana S."/>
            <person name="Celniker S.E."/>
            <person name="Chang J.L."/>
            <person name="Chapple C."/>
            <person name="Chatterji S."/>
            <person name="Chinwalla A."/>
            <person name="Civetta A."/>
            <person name="Clifton S.W."/>
            <person name="Comeron J.M."/>
            <person name="Costello J.C."/>
            <person name="Coyne J.A."/>
            <person name="Daub J."/>
            <person name="David R.G."/>
            <person name="Delcher A.L."/>
            <person name="Delehaunty K."/>
            <person name="Do C.B."/>
            <person name="Ebling H."/>
            <person name="Edwards K."/>
            <person name="Eickbush T."/>
            <person name="Evans J.D."/>
            <person name="Filipski A."/>
            <person name="Findeiss S."/>
            <person name="Freyhult E."/>
            <person name="Fulton L."/>
            <person name="Fulton R."/>
            <person name="Garcia A.C."/>
            <person name="Gardiner A."/>
            <person name="Garfield D.A."/>
            <person name="Garvin B.E."/>
            <person name="Gibson G."/>
            <person name="Gilbert D."/>
            <person name="Gnerre S."/>
            <person name="Godfrey J."/>
            <person name="Good R."/>
            <person name="Gotea V."/>
            <person name="Gravely B."/>
            <person name="Greenberg A.J."/>
            <person name="Griffiths-Jones S."/>
            <person name="Gross S."/>
            <person name="Guigo R."/>
            <person name="Gustafson E.A."/>
            <person name="Haerty W."/>
            <person name="Hahn M.W."/>
            <person name="Halligan D.L."/>
            <person name="Halpern A.L."/>
            <person name="Halter G.M."/>
            <person name="Han M.V."/>
            <person name="Heger A."/>
            <person name="Hillier L."/>
            <person name="Hinrichs A.S."/>
            <person name="Holmes I."/>
            <person name="Hoskins R.A."/>
            <person name="Hubisz M.J."/>
            <person name="Hultmark D."/>
            <person name="Huntley M.A."/>
            <person name="Jaffe D.B."/>
            <person name="Jagadeeshan S."/>
            <person name="Jeck W.R."/>
            <person name="Johnson J."/>
            <person name="Jones C.D."/>
            <person name="Jordan W.C."/>
            <person name="Karpen G.H."/>
            <person name="Kataoka E."/>
            <person name="Keightley P.D."/>
            <person name="Kheradpour P."/>
            <person name="Kirkness E.F."/>
            <person name="Koerich L.B."/>
            <person name="Kristiansen K."/>
            <person name="Kudrna D."/>
            <person name="Kulathinal R.J."/>
            <person name="Kumar S."/>
            <person name="Kwok R."/>
            <person name="Lander E."/>
            <person name="Langley C.H."/>
            <person name="Lapoint R."/>
            <person name="Lazzaro B.P."/>
            <person name="Lee S.J."/>
            <person name="Levesque L."/>
            <person name="Li R."/>
            <person name="Lin C.F."/>
            <person name="Lin M.F."/>
            <person name="Lindblad-Toh K."/>
            <person name="Llopart A."/>
            <person name="Long M."/>
            <person name="Low L."/>
            <person name="Lozovsky E."/>
            <person name="Lu J."/>
            <person name="Luo M."/>
            <person name="Machado C.A."/>
            <person name="Makalowski W."/>
            <person name="Marzo M."/>
            <person name="Matsuda M."/>
            <person name="Matzkin L."/>
            <person name="McAllister B."/>
            <person name="McBride C.S."/>
            <person name="McKernan B."/>
            <person name="McKernan K."/>
            <person name="Mendez-Lago M."/>
            <person name="Minx P."/>
            <person name="Mollenhauer M.U."/>
            <person name="Montooth K."/>
            <person name="Mount S.M."/>
            <person name="Mu X."/>
            <person name="Myers E."/>
            <person name="Negre B."/>
            <person name="Newfeld S."/>
            <person name="Nielsen R."/>
            <person name="Noor M.A."/>
            <person name="O'Grady P."/>
            <person name="Pachter L."/>
            <person name="Papaceit M."/>
            <person name="Parisi M.J."/>
            <person name="Parisi M."/>
            <person name="Parts L."/>
            <person name="Pedersen J.S."/>
            <person name="Pesole G."/>
            <person name="Phillippy A.M."/>
            <person name="Ponting C.P."/>
            <person name="Pop M."/>
            <person name="Porcelli D."/>
            <person name="Powell J.R."/>
            <person name="Prohaska S."/>
            <person name="Pruitt K."/>
            <person name="Puig M."/>
            <person name="Quesneville H."/>
            <person name="Ram K.R."/>
            <person name="Rand D."/>
            <person name="Rasmussen M.D."/>
            <person name="Reed L.K."/>
            <person name="Reenan R."/>
            <person name="Reily A."/>
            <person name="Remington K.A."/>
            <person name="Rieger T.T."/>
            <person name="Ritchie M.G."/>
            <person name="Robin C."/>
            <person name="Rogers Y.H."/>
            <person name="Rohde C."/>
            <person name="Rozas J."/>
            <person name="Rubenfield M.J."/>
            <person name="Ruiz A."/>
            <person name="Russo S."/>
            <person name="Salzberg S.L."/>
            <person name="Sanchez-Gracia A."/>
            <person name="Saranga D.J."/>
            <person name="Sato H."/>
            <person name="Schaeffer S.W."/>
            <person name="Schatz M.C."/>
            <person name="Schlenke T."/>
            <person name="Schwartz R."/>
            <person name="Segarra C."/>
            <person name="Singh R.S."/>
            <person name="Sirot L."/>
            <person name="Sirota M."/>
            <person name="Sisneros N.B."/>
            <person name="Smith C.D."/>
            <person name="Smith T.F."/>
            <person name="Spieth J."/>
            <person name="Stage D.E."/>
            <person name="Stark A."/>
            <person name="Stephan W."/>
            <person name="Strausberg R.L."/>
            <person name="Strempel S."/>
            <person name="Sturgill D."/>
            <person name="Sutton G."/>
            <person name="Sutton G.G."/>
            <person name="Tao W."/>
            <person name="Teichmann S."/>
            <person name="Tobari Y.N."/>
            <person name="Tomimura Y."/>
            <person name="Tsolas J.M."/>
            <person name="Valente V.L."/>
            <person name="Venter E."/>
            <person name="Venter J.C."/>
            <person name="Vicario S."/>
            <person name="Vieira F.G."/>
            <person name="Vilella A.J."/>
            <person name="Villasante A."/>
            <person name="Walenz B."/>
            <person name="Wang J."/>
            <person name="Wasserman M."/>
            <person name="Watts T."/>
            <person name="Wilson D."/>
            <person name="Wilson R.K."/>
            <person name="Wing R.A."/>
            <person name="Wolfner M.F."/>
            <person name="Wong A."/>
            <person name="Wong G.K."/>
            <person name="Wu C.I."/>
            <person name="Wu G."/>
            <person name="Yamamoto D."/>
            <person name="Yang H.P."/>
            <person name="Yang S.P."/>
            <person name="Yorke J.A."/>
            <person name="Yoshida K."/>
            <person name="Zdobnov E."/>
            <person name="Zhang P."/>
            <person name="Zhang Y."/>
            <person name="Zimin A.V."/>
            <person name="Baldwin J."/>
            <person name="Abdouelleil A."/>
            <person name="Abdulkadir J."/>
            <person name="Abebe A."/>
            <person name="Abera B."/>
            <person name="Abreu J."/>
            <person name="Acer S.C."/>
            <person name="Aftuck L."/>
            <person name="Alexander A."/>
            <person name="An P."/>
            <person name="Anderson E."/>
            <person name="Anderson S."/>
            <person name="Arachi H."/>
            <person name="Azer M."/>
            <person name="Bachantsang P."/>
            <person name="Barry A."/>
            <person name="Bayul T."/>
            <person name="Berlin A."/>
            <person name="Bessette D."/>
            <person name="Bloom T."/>
            <person name="Blye J."/>
            <person name="Boguslavskiy L."/>
            <person name="Bonnet C."/>
            <person name="Boukhgalter B."/>
            <person name="Bourzgui I."/>
            <person name="Brown A."/>
            <person name="Cahill P."/>
            <person name="Channer S."/>
            <person name="Cheshatsang Y."/>
            <person name="Chuda L."/>
            <person name="Citroen M."/>
            <person name="Collymore A."/>
            <person name="Cooke P."/>
            <person name="Costello M."/>
            <person name="D'Aco K."/>
            <person name="Daza R."/>
            <person name="De Haan G."/>
            <person name="DeGray S."/>
            <person name="DeMaso C."/>
            <person name="Dhargay N."/>
            <person name="Dooley K."/>
            <person name="Dooley E."/>
            <person name="Doricent M."/>
            <person name="Dorje P."/>
            <person name="Dorjee K."/>
            <person name="Dupes A."/>
            <person name="Elong R."/>
            <person name="Falk J."/>
            <person name="Farina A."/>
            <person name="Faro S."/>
            <person name="Ferguson D."/>
            <person name="Fisher S."/>
            <person name="Foley C.D."/>
            <person name="Franke A."/>
            <person name="Friedrich D."/>
            <person name="Gadbois L."/>
            <person name="Gearin G."/>
            <person name="Gearin C.R."/>
            <person name="Giannoukos G."/>
            <person name="Goode T."/>
            <person name="Graham J."/>
            <person name="Grandbois E."/>
            <person name="Grewal S."/>
            <person name="Gyaltsen K."/>
            <person name="Hafez N."/>
            <person name="Hagos B."/>
            <person name="Hall J."/>
            <person name="Henson C."/>
            <person name="Hollinger A."/>
            <person name="Honan T."/>
            <person name="Huard M.D."/>
            <person name="Hughes L."/>
            <person name="Hurhula B."/>
            <person name="Husby M.E."/>
            <person name="Kamat A."/>
            <person name="Kanga B."/>
            <person name="Kashin S."/>
            <person name="Khazanovich D."/>
            <person name="Kisner P."/>
            <person name="Lance K."/>
            <person name="Lara M."/>
            <person name="Lee W."/>
            <person name="Lennon N."/>
            <person name="Letendre F."/>
            <person name="LeVine R."/>
            <person name="Lipovsky A."/>
            <person name="Liu X."/>
            <person name="Liu J."/>
            <person name="Liu S."/>
            <person name="Lokyitsang T."/>
            <person name="Lokyitsang Y."/>
            <person name="Lubonja R."/>
            <person name="Lui A."/>
            <person name="MacDonald P."/>
            <person name="Magnisalis V."/>
            <person name="Maru K."/>
            <person name="Matthews C."/>
            <person name="McCusker W."/>
            <person name="McDonough S."/>
            <person name="Mehta T."/>
            <person name="Meldrim J."/>
            <person name="Meneus L."/>
            <person name="Mihai O."/>
            <person name="Mihalev A."/>
            <person name="Mihova T."/>
            <person name="Mittelman R."/>
            <person name="Mlenga V."/>
            <person name="Montmayeur A."/>
            <person name="Mulrain L."/>
            <person name="Navidi A."/>
            <person name="Naylor J."/>
            <person name="Negash T."/>
            <person name="Nguyen T."/>
            <person name="Nguyen N."/>
            <person name="Nicol R."/>
            <person name="Norbu C."/>
            <person name="Norbu N."/>
            <person name="Novod N."/>
            <person name="O'Neill B."/>
            <person name="Osman S."/>
            <person name="Markiewicz E."/>
            <person name="Oyono O.L."/>
            <person name="Patti C."/>
            <person name="Phunkhang P."/>
            <person name="Pierre F."/>
            <person name="Priest M."/>
            <person name="Raghuraman S."/>
            <person name="Rege F."/>
            <person name="Reyes R."/>
            <person name="Rise C."/>
            <person name="Rogov P."/>
            <person name="Ross K."/>
            <person name="Ryan E."/>
            <person name="Settipalli S."/>
            <person name="Shea T."/>
            <person name="Sherpa N."/>
            <person name="Shi L."/>
            <person name="Shih D."/>
            <person name="Sparrow T."/>
            <person name="Spaulding J."/>
            <person name="Stalker J."/>
            <person name="Stange-Thomann N."/>
            <person name="Stavropoulos S."/>
            <person name="Stone C."/>
            <person name="Strader C."/>
            <person name="Tesfaye S."/>
            <person name="Thomson T."/>
            <person name="Thoulutsang Y."/>
            <person name="Thoulutsang D."/>
            <person name="Topham K."/>
            <person name="Topping I."/>
            <person name="Tsamla T."/>
            <person name="Vassiliev H."/>
            <person name="Vo A."/>
            <person name="Wangchuk T."/>
            <person name="Wangdi T."/>
            <person name="Weiand M."/>
            <person name="Wilkinson J."/>
            <person name="Wilson A."/>
            <person name="Yadav S."/>
            <person name="Young G."/>
            <person name="Yu Q."/>
            <person name="Zembek L."/>
            <person name="Zhong D."/>
            <person name="Zimmer A."/>
            <person name="Zwirko Z."/>
            <person name="Jaffe D.B."/>
            <person name="Alvarez P."/>
            <person name="Brockman W."/>
            <person name="Butler J."/>
            <person name="Chin C."/>
            <person name="Gnerre S."/>
            <person name="Grabherr M."/>
            <person name="Kleber M."/>
            <person name="Mauceli E."/>
            <person name="MacCallum I."/>
        </authorList>
    </citation>
    <scope>NUCLEOTIDE SEQUENCE [LARGE SCALE GENOMIC DNA]</scope>
    <source>
        <strain evidence="4">MSH-3 / Tucson 14011-0111.49</strain>
    </source>
</reference>
<accession>B4GK56</accession>
<dbReference type="Gene3D" id="3.30.710.10">
    <property type="entry name" value="Potassium Channel Kv1.1, Chain A"/>
    <property type="match status" value="1"/>
</dbReference>
<dbReference type="InterPro" id="IPR011333">
    <property type="entry name" value="SKP1/BTB/POZ_sf"/>
</dbReference>
<dbReference type="eggNOG" id="KOG4350">
    <property type="taxonomic scope" value="Eukaryota"/>
</dbReference>
<feature type="domain" description="BTB" evidence="2">
    <location>
        <begin position="34"/>
        <end position="100"/>
    </location>
</feature>
<dbReference type="InterPro" id="IPR011705">
    <property type="entry name" value="BACK"/>
</dbReference>
<dbReference type="Proteomes" id="UP000008744">
    <property type="component" value="Unassembled WGS sequence"/>
</dbReference>
<evidence type="ECO:0000256" key="1">
    <source>
        <dbReference type="SAM" id="MobiDB-lite"/>
    </source>
</evidence>
<dbReference type="EMBL" id="CH479184">
    <property type="protein sequence ID" value="EDW37022.1"/>
    <property type="molecule type" value="Genomic_DNA"/>
</dbReference>
<dbReference type="InterPro" id="IPR052407">
    <property type="entry name" value="BTB_POZ_domain_cont_9"/>
</dbReference>
<dbReference type="Gene3D" id="1.25.40.420">
    <property type="match status" value="1"/>
</dbReference>
<dbReference type="PANTHER" id="PTHR46306:SF1">
    <property type="entry name" value="BTB_POZ DOMAIN-CONTAINING PROTEIN 9"/>
    <property type="match status" value="1"/>
</dbReference>
<feature type="compositionally biased region" description="Polar residues" evidence="1">
    <location>
        <begin position="310"/>
        <end position="324"/>
    </location>
</feature>
<protein>
    <submittedName>
        <fullName evidence="3">GL25742</fullName>
    </submittedName>
</protein>
<name>B4GK56_DROPE</name>
<dbReference type="HOGENOM" id="CLU_726220_0_0_1"/>
<dbReference type="GO" id="GO:0050804">
    <property type="term" value="P:modulation of chemical synaptic transmission"/>
    <property type="evidence" value="ECO:0007669"/>
    <property type="project" value="TreeGrafter"/>
</dbReference>
<evidence type="ECO:0000259" key="2">
    <source>
        <dbReference type="PROSITE" id="PS50097"/>
    </source>
</evidence>
<dbReference type="OrthoDB" id="6418787at2759"/>